<evidence type="ECO:0000256" key="2">
    <source>
        <dbReference type="ARBA" id="ARBA00022679"/>
    </source>
</evidence>
<proteinExistence type="predicted"/>
<dbReference type="Gene3D" id="3.40.50.2000">
    <property type="entry name" value="Glycogen Phosphorylase B"/>
    <property type="match status" value="2"/>
</dbReference>
<dbReference type="CDD" id="cd03789">
    <property type="entry name" value="GT9_LPS_heptosyltransferase"/>
    <property type="match status" value="1"/>
</dbReference>
<evidence type="ECO:0000313" key="3">
    <source>
        <dbReference type="EMBL" id="AMW05358.1"/>
    </source>
</evidence>
<protein>
    <recommendedName>
        <fullName evidence="5">ADP-heptose--LPS heptosyltransferase</fullName>
    </recommendedName>
</protein>
<dbReference type="AlphaFoldDB" id="A0A143BK07"/>
<gene>
    <name evidence="3" type="ORF">GEMMAAP_12215</name>
</gene>
<dbReference type="eggNOG" id="COG0859">
    <property type="taxonomic scope" value="Bacteria"/>
</dbReference>
<name>A0A143BK07_9BACT</name>
<keyword evidence="2" id="KW-0808">Transferase</keyword>
<dbReference type="RefSeq" id="WP_026849537.1">
    <property type="nucleotide sequence ID" value="NZ_CP011454.1"/>
</dbReference>
<accession>A0A143BK07</accession>
<keyword evidence="4" id="KW-1185">Reference proteome</keyword>
<dbReference type="OrthoDB" id="9781892at2"/>
<keyword evidence="1" id="KW-0328">Glycosyltransferase</keyword>
<dbReference type="InterPro" id="IPR051199">
    <property type="entry name" value="LPS_LOS_Heptosyltrfase"/>
</dbReference>
<dbReference type="PANTHER" id="PTHR30160">
    <property type="entry name" value="TETRAACYLDISACCHARIDE 4'-KINASE-RELATED"/>
    <property type="match status" value="1"/>
</dbReference>
<evidence type="ECO:0000313" key="4">
    <source>
        <dbReference type="Proteomes" id="UP000076404"/>
    </source>
</evidence>
<reference evidence="3 4" key="2">
    <citation type="journal article" date="2016" name="Environ. Microbiol. Rep.">
        <title>Metagenomic evidence for the presence of phototrophic Gemmatimonadetes bacteria in diverse environments.</title>
        <authorList>
            <person name="Zeng Y."/>
            <person name="Baumbach J."/>
            <person name="Barbosa E.G."/>
            <person name="Azevedo V."/>
            <person name="Zhang C."/>
            <person name="Koblizek M."/>
        </authorList>
    </citation>
    <scope>NUCLEOTIDE SEQUENCE [LARGE SCALE GENOMIC DNA]</scope>
    <source>
        <strain evidence="3 4">AP64</strain>
    </source>
</reference>
<evidence type="ECO:0008006" key="5">
    <source>
        <dbReference type="Google" id="ProtNLM"/>
    </source>
</evidence>
<dbReference type="GO" id="GO:0008713">
    <property type="term" value="F:ADP-heptose-lipopolysaccharide heptosyltransferase activity"/>
    <property type="evidence" value="ECO:0007669"/>
    <property type="project" value="TreeGrafter"/>
</dbReference>
<reference evidence="3 4" key="1">
    <citation type="journal article" date="2014" name="Proc. Natl. Acad. Sci. U.S.A.">
        <title>Functional type 2 photosynthetic reaction centers found in the rare bacterial phylum Gemmatimonadetes.</title>
        <authorList>
            <person name="Zeng Y."/>
            <person name="Feng F."/>
            <person name="Medova H."/>
            <person name="Dean J."/>
            <person name="Koblizek M."/>
        </authorList>
    </citation>
    <scope>NUCLEOTIDE SEQUENCE [LARGE SCALE GENOMIC DNA]</scope>
    <source>
        <strain evidence="3 4">AP64</strain>
    </source>
</reference>
<dbReference type="PANTHER" id="PTHR30160:SF21">
    <property type="entry name" value="LIPOPOLYSACCHARIDE CORE HEPTOSYLTRANSFERASE OPSX"/>
    <property type="match status" value="1"/>
</dbReference>
<dbReference type="SUPFAM" id="SSF53756">
    <property type="entry name" value="UDP-Glycosyltransferase/glycogen phosphorylase"/>
    <property type="match status" value="1"/>
</dbReference>
<dbReference type="GO" id="GO:0005829">
    <property type="term" value="C:cytosol"/>
    <property type="evidence" value="ECO:0007669"/>
    <property type="project" value="TreeGrafter"/>
</dbReference>
<sequence>MKTPTTPALPPLALKRVGIVMMSAVGDAVHVMPVIHALKKHAPDCRVTWVLQPGPATLVRGHPLVDDIVLFDRSKGWRGFLETRAQLATREFDVVLGLQVYFKAGLITGFTRSPVKLGFDRARARDANWLFTTHRIAPHVGQHVQDQYFEFLDALGVPHGAPQWALGPWNEEERSWQRTFLAQFDRPIAPIVVATSKAAKDWMPERWAQVCHLLWNDYGLQPVLVGGRSERELAAEAIILRDAPMAHSALGSGLRKLAAILDGAAVALSPDTGPLHLAIALRTPVISLLGYTNPKRVGPYDFAHDLMIDAYGDPGEEYPLDMVYREGRLPRITVEDVAAKLSQWRTDYRDARLRELASRLG</sequence>
<dbReference type="KEGG" id="gph:GEMMAAP_12215"/>
<dbReference type="Pfam" id="PF01075">
    <property type="entry name" value="Glyco_transf_9"/>
    <property type="match status" value="1"/>
</dbReference>
<dbReference type="InterPro" id="IPR002201">
    <property type="entry name" value="Glyco_trans_9"/>
</dbReference>
<dbReference type="Proteomes" id="UP000076404">
    <property type="component" value="Chromosome"/>
</dbReference>
<dbReference type="STRING" id="1379270.GEMMAAP_12215"/>
<organism evidence="3 4">
    <name type="scientific">Gemmatimonas phototrophica</name>
    <dbReference type="NCBI Taxonomy" id="1379270"/>
    <lineage>
        <taxon>Bacteria</taxon>
        <taxon>Pseudomonadati</taxon>
        <taxon>Gemmatimonadota</taxon>
        <taxon>Gemmatimonadia</taxon>
        <taxon>Gemmatimonadales</taxon>
        <taxon>Gemmatimonadaceae</taxon>
        <taxon>Gemmatimonas</taxon>
    </lineage>
</organism>
<dbReference type="GO" id="GO:0009244">
    <property type="term" value="P:lipopolysaccharide core region biosynthetic process"/>
    <property type="evidence" value="ECO:0007669"/>
    <property type="project" value="TreeGrafter"/>
</dbReference>
<evidence type="ECO:0000256" key="1">
    <source>
        <dbReference type="ARBA" id="ARBA00022676"/>
    </source>
</evidence>
<dbReference type="EMBL" id="CP011454">
    <property type="protein sequence ID" value="AMW05358.1"/>
    <property type="molecule type" value="Genomic_DNA"/>
</dbReference>